<protein>
    <recommendedName>
        <fullName evidence="2">Myb/SANT-like domain-containing protein</fullName>
    </recommendedName>
</protein>
<accession>A0AAV0KU49</accession>
<evidence type="ECO:0000313" key="4">
    <source>
        <dbReference type="Proteomes" id="UP001154282"/>
    </source>
</evidence>
<dbReference type="EMBL" id="CAMGYJ010000005">
    <property type="protein sequence ID" value="CAI0424830.1"/>
    <property type="molecule type" value="Genomic_DNA"/>
</dbReference>
<evidence type="ECO:0000259" key="2">
    <source>
        <dbReference type="Pfam" id="PF12776"/>
    </source>
</evidence>
<gene>
    <name evidence="3" type="ORF">LITE_LOCUS20089</name>
</gene>
<keyword evidence="4" id="KW-1185">Reference proteome</keyword>
<evidence type="ECO:0000313" key="3">
    <source>
        <dbReference type="EMBL" id="CAI0424830.1"/>
    </source>
</evidence>
<organism evidence="3 4">
    <name type="scientific">Linum tenue</name>
    <dbReference type="NCBI Taxonomy" id="586396"/>
    <lineage>
        <taxon>Eukaryota</taxon>
        <taxon>Viridiplantae</taxon>
        <taxon>Streptophyta</taxon>
        <taxon>Embryophyta</taxon>
        <taxon>Tracheophyta</taxon>
        <taxon>Spermatophyta</taxon>
        <taxon>Magnoliopsida</taxon>
        <taxon>eudicotyledons</taxon>
        <taxon>Gunneridae</taxon>
        <taxon>Pentapetalae</taxon>
        <taxon>rosids</taxon>
        <taxon>fabids</taxon>
        <taxon>Malpighiales</taxon>
        <taxon>Linaceae</taxon>
        <taxon>Linum</taxon>
    </lineage>
</organism>
<dbReference type="InterPro" id="IPR024752">
    <property type="entry name" value="Myb/SANT-like_dom"/>
</dbReference>
<dbReference type="PANTHER" id="PTHR46250">
    <property type="entry name" value="MYB/SANT-LIKE DNA-BINDING DOMAIN PROTEIN-RELATED"/>
    <property type="match status" value="1"/>
</dbReference>
<feature type="compositionally biased region" description="Polar residues" evidence="1">
    <location>
        <begin position="198"/>
        <end position="211"/>
    </location>
</feature>
<comment type="caution">
    <text evidence="3">The sequence shown here is derived from an EMBL/GenBank/DDBJ whole genome shotgun (WGS) entry which is preliminary data.</text>
</comment>
<reference evidence="3" key="1">
    <citation type="submission" date="2022-08" db="EMBL/GenBank/DDBJ databases">
        <authorList>
            <person name="Gutierrez-Valencia J."/>
        </authorList>
    </citation>
    <scope>NUCLEOTIDE SEQUENCE</scope>
</reference>
<feature type="region of interest" description="Disordered" evidence="1">
    <location>
        <begin position="198"/>
        <end position="220"/>
    </location>
</feature>
<proteinExistence type="predicted"/>
<feature type="domain" description="Myb/SANT-like" evidence="2">
    <location>
        <begin position="26"/>
        <end position="121"/>
    </location>
</feature>
<dbReference type="Pfam" id="PF12776">
    <property type="entry name" value="Myb_DNA-bind_3"/>
    <property type="match status" value="1"/>
</dbReference>
<dbReference type="PANTHER" id="PTHR46250:SF15">
    <property type="entry name" value="OS01G0523800 PROTEIN"/>
    <property type="match status" value="1"/>
</dbReference>
<name>A0AAV0KU49_9ROSI</name>
<sequence length="314" mass="35115">MSCRMRRKRCAGGDKDGATSSKYTFWPEKLDKPLVEYILELMVKGIIVDGNCKNGGYDALEKMLEQKVPGCGMRAKPNIEGRYKGLKKKWHAITFMRNQSGWGWDEVNKCVICPDEKWDEFEEKHPNCGGLNKKSFPVYDDLTPVFAKGRASGEHVYDIDPLGCGGEPIEDEGTQAVPLNEAEEVVMAELNAELEAQKMQSASVTASSDGTTGKKKKRSQSVDDRIDFVVGEMSELRPMIKQSMETIARALGESDDLIEKRTNLLKTLEEVEGLTRAEILTALRKLSNNDRDLMIFYGLEDKADKLMFVTGLLG</sequence>
<dbReference type="AlphaFoldDB" id="A0AAV0KU49"/>
<dbReference type="Proteomes" id="UP001154282">
    <property type="component" value="Unassembled WGS sequence"/>
</dbReference>
<evidence type="ECO:0000256" key="1">
    <source>
        <dbReference type="SAM" id="MobiDB-lite"/>
    </source>
</evidence>